<evidence type="ECO:0000256" key="1">
    <source>
        <dbReference type="ARBA" id="ARBA00022574"/>
    </source>
</evidence>
<evidence type="ECO:0000256" key="3">
    <source>
        <dbReference type="PROSITE-ProRule" id="PRU00221"/>
    </source>
</evidence>
<dbReference type="InterPro" id="IPR036322">
    <property type="entry name" value="WD40_repeat_dom_sf"/>
</dbReference>
<feature type="non-terminal residue" evidence="4">
    <location>
        <position position="1"/>
    </location>
</feature>
<dbReference type="GO" id="GO:1990234">
    <property type="term" value="C:transferase complex"/>
    <property type="evidence" value="ECO:0007669"/>
    <property type="project" value="UniProtKB-ARBA"/>
</dbReference>
<dbReference type="PROSITE" id="PS50294">
    <property type="entry name" value="WD_REPEATS_REGION"/>
    <property type="match status" value="3"/>
</dbReference>
<dbReference type="PANTHER" id="PTHR22847:SF637">
    <property type="entry name" value="WD REPEAT DOMAIN 5B"/>
    <property type="match status" value="1"/>
</dbReference>
<dbReference type="HOGENOM" id="CLU_000288_57_19_1"/>
<dbReference type="EMBL" id="KN831961">
    <property type="protein sequence ID" value="KIO07101.1"/>
    <property type="molecule type" value="Genomic_DNA"/>
</dbReference>
<evidence type="ECO:0000313" key="5">
    <source>
        <dbReference type="Proteomes" id="UP000054217"/>
    </source>
</evidence>
<sequence>LKGHTDHVRPVAFSPDGKRIASGSLDNTVRVWDAERGVQVGSPLQGHTDYIRSVAFSPDGKRIVSGASDKTVRVWHAERGVQVSSPLEGHIRYVRSVAFSPDGKRIVSGSDDKTVRIWDAERCLQVDSPLGGHTDHHAGVRNEPVKLHNDGWLKGPNGRLLLWIPVSLREPFYSLWNTAVIPIGCCVELDMSQMAHGTKWYQCFKSIEN</sequence>
<reference evidence="4 5" key="1">
    <citation type="submission" date="2014-04" db="EMBL/GenBank/DDBJ databases">
        <authorList>
            <consortium name="DOE Joint Genome Institute"/>
            <person name="Kuo A."/>
            <person name="Kohler A."/>
            <person name="Costa M.D."/>
            <person name="Nagy L.G."/>
            <person name="Floudas D."/>
            <person name="Copeland A."/>
            <person name="Barry K.W."/>
            <person name="Cichocki N."/>
            <person name="Veneault-Fourrey C."/>
            <person name="LaButti K."/>
            <person name="Lindquist E.A."/>
            <person name="Lipzen A."/>
            <person name="Lundell T."/>
            <person name="Morin E."/>
            <person name="Murat C."/>
            <person name="Sun H."/>
            <person name="Tunlid A."/>
            <person name="Henrissat B."/>
            <person name="Grigoriev I.V."/>
            <person name="Hibbett D.S."/>
            <person name="Martin F."/>
            <person name="Nordberg H.P."/>
            <person name="Cantor M.N."/>
            <person name="Hua S.X."/>
        </authorList>
    </citation>
    <scope>NUCLEOTIDE SEQUENCE [LARGE SCALE GENOMIC DNA]</scope>
    <source>
        <strain evidence="4 5">Marx 270</strain>
    </source>
</reference>
<dbReference type="SUPFAM" id="SSF50978">
    <property type="entry name" value="WD40 repeat-like"/>
    <property type="match status" value="1"/>
</dbReference>
<evidence type="ECO:0000256" key="2">
    <source>
        <dbReference type="ARBA" id="ARBA00022737"/>
    </source>
</evidence>
<feature type="repeat" description="WD" evidence="3">
    <location>
        <begin position="87"/>
        <end position="119"/>
    </location>
</feature>
<dbReference type="InterPro" id="IPR001680">
    <property type="entry name" value="WD40_rpt"/>
</dbReference>
<dbReference type="InterPro" id="IPR015943">
    <property type="entry name" value="WD40/YVTN_repeat-like_dom_sf"/>
</dbReference>
<feature type="repeat" description="WD" evidence="3">
    <location>
        <begin position="1"/>
        <end position="42"/>
    </location>
</feature>
<dbReference type="InterPro" id="IPR020472">
    <property type="entry name" value="WD40_PAC1"/>
</dbReference>
<evidence type="ECO:0000313" key="4">
    <source>
        <dbReference type="EMBL" id="KIO07101.1"/>
    </source>
</evidence>
<proteinExistence type="predicted"/>
<keyword evidence="2" id="KW-0677">Repeat</keyword>
<dbReference type="OrthoDB" id="674604at2759"/>
<protein>
    <submittedName>
        <fullName evidence="4">Uncharacterized protein</fullName>
    </submittedName>
</protein>
<feature type="repeat" description="WD" evidence="3">
    <location>
        <begin position="44"/>
        <end position="85"/>
    </location>
</feature>
<dbReference type="SMART" id="SM00320">
    <property type="entry name" value="WD40"/>
    <property type="match status" value="3"/>
</dbReference>
<name>A0A0C3PFM2_PISTI</name>
<keyword evidence="1 3" id="KW-0853">WD repeat</keyword>
<accession>A0A0C3PFM2</accession>
<reference evidence="5" key="2">
    <citation type="submission" date="2015-01" db="EMBL/GenBank/DDBJ databases">
        <title>Evolutionary Origins and Diversification of the Mycorrhizal Mutualists.</title>
        <authorList>
            <consortium name="DOE Joint Genome Institute"/>
            <consortium name="Mycorrhizal Genomics Consortium"/>
            <person name="Kohler A."/>
            <person name="Kuo A."/>
            <person name="Nagy L.G."/>
            <person name="Floudas D."/>
            <person name="Copeland A."/>
            <person name="Barry K.W."/>
            <person name="Cichocki N."/>
            <person name="Veneault-Fourrey C."/>
            <person name="LaButti K."/>
            <person name="Lindquist E.A."/>
            <person name="Lipzen A."/>
            <person name="Lundell T."/>
            <person name="Morin E."/>
            <person name="Murat C."/>
            <person name="Riley R."/>
            <person name="Ohm R."/>
            <person name="Sun H."/>
            <person name="Tunlid A."/>
            <person name="Henrissat B."/>
            <person name="Grigoriev I.V."/>
            <person name="Hibbett D.S."/>
            <person name="Martin F."/>
        </authorList>
    </citation>
    <scope>NUCLEOTIDE SEQUENCE [LARGE SCALE GENOMIC DNA]</scope>
    <source>
        <strain evidence="5">Marx 270</strain>
    </source>
</reference>
<keyword evidence="5" id="KW-1185">Reference proteome</keyword>
<dbReference type="PROSITE" id="PS50082">
    <property type="entry name" value="WD_REPEATS_2"/>
    <property type="match status" value="3"/>
</dbReference>
<dbReference type="STRING" id="870435.A0A0C3PFM2"/>
<organism evidence="4 5">
    <name type="scientific">Pisolithus tinctorius Marx 270</name>
    <dbReference type="NCBI Taxonomy" id="870435"/>
    <lineage>
        <taxon>Eukaryota</taxon>
        <taxon>Fungi</taxon>
        <taxon>Dikarya</taxon>
        <taxon>Basidiomycota</taxon>
        <taxon>Agaricomycotina</taxon>
        <taxon>Agaricomycetes</taxon>
        <taxon>Agaricomycetidae</taxon>
        <taxon>Boletales</taxon>
        <taxon>Sclerodermatineae</taxon>
        <taxon>Pisolithaceae</taxon>
        <taxon>Pisolithus</taxon>
    </lineage>
</organism>
<dbReference type="Pfam" id="PF00400">
    <property type="entry name" value="WD40"/>
    <property type="match status" value="3"/>
</dbReference>
<dbReference type="InParanoid" id="A0A0C3PFM2"/>
<dbReference type="GO" id="GO:0005634">
    <property type="term" value="C:nucleus"/>
    <property type="evidence" value="ECO:0007669"/>
    <property type="project" value="TreeGrafter"/>
</dbReference>
<dbReference type="PRINTS" id="PR00320">
    <property type="entry name" value="GPROTEINBRPT"/>
</dbReference>
<dbReference type="Proteomes" id="UP000054217">
    <property type="component" value="Unassembled WGS sequence"/>
</dbReference>
<dbReference type="AlphaFoldDB" id="A0A0C3PFM2"/>
<dbReference type="Gene3D" id="2.130.10.10">
    <property type="entry name" value="YVTN repeat-like/Quinoprotein amine dehydrogenase"/>
    <property type="match status" value="2"/>
</dbReference>
<gene>
    <name evidence="4" type="ORF">M404DRAFT_137233</name>
</gene>
<dbReference type="PANTHER" id="PTHR22847">
    <property type="entry name" value="WD40 REPEAT PROTEIN"/>
    <property type="match status" value="1"/>
</dbReference>